<dbReference type="GeneID" id="111482947"/>
<dbReference type="Proteomes" id="UP000504608">
    <property type="component" value="Unplaced"/>
</dbReference>
<accession>A0A6J1J325</accession>
<evidence type="ECO:0000313" key="1">
    <source>
        <dbReference type="Proteomes" id="UP000504608"/>
    </source>
</evidence>
<proteinExistence type="predicted"/>
<evidence type="ECO:0000313" key="2">
    <source>
        <dbReference type="RefSeq" id="XP_022984762.1"/>
    </source>
</evidence>
<dbReference type="AlphaFoldDB" id="A0A6J1J325"/>
<protein>
    <submittedName>
        <fullName evidence="2">Uncharacterized protein LOC111482947 isoform X1</fullName>
    </submittedName>
</protein>
<reference evidence="2" key="1">
    <citation type="submission" date="2025-08" db="UniProtKB">
        <authorList>
            <consortium name="RefSeq"/>
        </authorList>
    </citation>
    <scope>IDENTIFICATION</scope>
    <source>
        <tissue evidence="2">Young leaves</tissue>
    </source>
</reference>
<keyword evidence="1" id="KW-1185">Reference proteome</keyword>
<sequence length="104" mass="11826">MMLLKLKQSGISVRLQTLNAIQLLFLAGFQNFSLTLIKAATHFISTTQCDREMHILNSNSTTPRYTRLRLRCHPFLKARGRQFGTGTPQLVQVKDAFHPKELAV</sequence>
<organism evidence="1 2">
    <name type="scientific">Cucurbita maxima</name>
    <name type="common">Pumpkin</name>
    <name type="synonym">Winter squash</name>
    <dbReference type="NCBI Taxonomy" id="3661"/>
    <lineage>
        <taxon>Eukaryota</taxon>
        <taxon>Viridiplantae</taxon>
        <taxon>Streptophyta</taxon>
        <taxon>Embryophyta</taxon>
        <taxon>Tracheophyta</taxon>
        <taxon>Spermatophyta</taxon>
        <taxon>Magnoliopsida</taxon>
        <taxon>eudicotyledons</taxon>
        <taxon>Gunneridae</taxon>
        <taxon>Pentapetalae</taxon>
        <taxon>rosids</taxon>
        <taxon>fabids</taxon>
        <taxon>Cucurbitales</taxon>
        <taxon>Cucurbitaceae</taxon>
        <taxon>Cucurbiteae</taxon>
        <taxon>Cucurbita</taxon>
    </lineage>
</organism>
<dbReference type="RefSeq" id="XP_022984762.1">
    <property type="nucleotide sequence ID" value="XM_023128994.1"/>
</dbReference>
<dbReference type="KEGG" id="cmax:111482947"/>
<name>A0A6J1J325_CUCMA</name>
<gene>
    <name evidence="2" type="primary">LOC111482947</name>
</gene>